<accession>A0A5B9Y552</accession>
<feature type="domain" description="Tyrosine specific protein phosphatases" evidence="1">
    <location>
        <begin position="69"/>
        <end position="108"/>
    </location>
</feature>
<organism evidence="2 3">
    <name type="scientific">Spiroplasma chinense</name>
    <dbReference type="NCBI Taxonomy" id="216932"/>
    <lineage>
        <taxon>Bacteria</taxon>
        <taxon>Bacillati</taxon>
        <taxon>Mycoplasmatota</taxon>
        <taxon>Mollicutes</taxon>
        <taxon>Entomoplasmatales</taxon>
        <taxon>Spiroplasmataceae</taxon>
        <taxon>Spiroplasma</taxon>
    </lineage>
</organism>
<dbReference type="PROSITE" id="PS50056">
    <property type="entry name" value="TYR_PHOSPHATASE_2"/>
    <property type="match status" value="1"/>
</dbReference>
<dbReference type="PROSITE" id="PS00383">
    <property type="entry name" value="TYR_PHOSPHATASE_1"/>
    <property type="match status" value="1"/>
</dbReference>
<proteinExistence type="predicted"/>
<evidence type="ECO:0000313" key="3">
    <source>
        <dbReference type="Proteomes" id="UP000323144"/>
    </source>
</evidence>
<dbReference type="CDD" id="cd14498">
    <property type="entry name" value="DSP"/>
    <property type="match status" value="1"/>
</dbReference>
<dbReference type="InterPro" id="IPR000387">
    <property type="entry name" value="Tyr_Pase_dom"/>
</dbReference>
<dbReference type="EMBL" id="CP043026">
    <property type="protein sequence ID" value="QEH61945.1"/>
    <property type="molecule type" value="Genomic_DNA"/>
</dbReference>
<name>A0A5B9Y552_9MOLU</name>
<dbReference type="SUPFAM" id="SSF52799">
    <property type="entry name" value="(Phosphotyrosine protein) phosphatases II"/>
    <property type="match status" value="1"/>
</dbReference>
<evidence type="ECO:0000259" key="1">
    <source>
        <dbReference type="PROSITE" id="PS50056"/>
    </source>
</evidence>
<reference evidence="2 3" key="1">
    <citation type="submission" date="2019-08" db="EMBL/GenBank/DDBJ databases">
        <title>Complete genome sequence of Spiroplasma chinense CCH (DSM 19755).</title>
        <authorList>
            <person name="Shen H.-Y."/>
            <person name="Lin Y.-C."/>
            <person name="Chou L."/>
            <person name="Kuo C.-H."/>
        </authorList>
    </citation>
    <scope>NUCLEOTIDE SEQUENCE [LARGE SCALE GENOMIC DNA]</scope>
    <source>
        <strain evidence="2 3">CCH</strain>
    </source>
</reference>
<dbReference type="Gene3D" id="3.90.190.10">
    <property type="entry name" value="Protein tyrosine phosphatase superfamily"/>
    <property type="match status" value="1"/>
</dbReference>
<protein>
    <recommendedName>
        <fullName evidence="1">Tyrosine specific protein phosphatases domain-containing protein</fullName>
    </recommendedName>
</protein>
<dbReference type="Proteomes" id="UP000323144">
    <property type="component" value="Chromosome"/>
</dbReference>
<keyword evidence="3" id="KW-1185">Reference proteome</keyword>
<dbReference type="InterPro" id="IPR029021">
    <property type="entry name" value="Prot-tyrosine_phosphatase-like"/>
</dbReference>
<sequence length="146" mass="17320">MRKITENLYLGDRHSAPSDTNLRISCAEEIFYNVCSQKQDIFWDLNEPAVYYRFEDYPNFKTMDVGPVNDAIEQIEKNIATKKIYVHCLWGVNRSASIVFMYLVRNKLIPGDNYKESQNAFWEIYPDHSPNPGWKEFLIKNYPYNF</sequence>
<dbReference type="InterPro" id="IPR016130">
    <property type="entry name" value="Tyr_Pase_AS"/>
</dbReference>
<dbReference type="RefSeq" id="WP_166508321.1">
    <property type="nucleotide sequence ID" value="NZ_CP043026.1"/>
</dbReference>
<dbReference type="Pfam" id="PF00782">
    <property type="entry name" value="DSPc"/>
    <property type="match status" value="1"/>
</dbReference>
<evidence type="ECO:0000313" key="2">
    <source>
        <dbReference type="EMBL" id="QEH61945.1"/>
    </source>
</evidence>
<dbReference type="InterPro" id="IPR000340">
    <property type="entry name" value="Dual-sp_phosphatase_cat-dom"/>
</dbReference>
<gene>
    <name evidence="2" type="ORF">SCHIN_v1c07500</name>
</gene>
<dbReference type="AlphaFoldDB" id="A0A5B9Y552"/>
<dbReference type="KEGG" id="schi:SCHIN_v1c07500"/>